<keyword evidence="9" id="KW-0408">Iron</keyword>
<evidence type="ECO:0000256" key="1">
    <source>
        <dbReference type="ARBA" id="ARBA00001966"/>
    </source>
</evidence>
<dbReference type="RefSeq" id="WP_349053988.1">
    <property type="nucleotide sequence ID" value="NZ_JBBNPS010000013.1"/>
</dbReference>
<dbReference type="Pfam" id="PF13353">
    <property type="entry name" value="Fer4_12"/>
    <property type="match status" value="1"/>
</dbReference>
<protein>
    <recommendedName>
        <fullName evidence="4 12">Anaerobic ribonucleoside-triphosphate reductase-activating protein</fullName>
        <ecNumber evidence="12">1.97.1.-</ecNumber>
    </recommendedName>
</protein>
<dbReference type="Proteomes" id="UP001481872">
    <property type="component" value="Unassembled WGS sequence"/>
</dbReference>
<dbReference type="SFLD" id="SFLDF00299">
    <property type="entry name" value="anaerobic_ribonucleoside-triph"/>
    <property type="match status" value="1"/>
</dbReference>
<dbReference type="SFLD" id="SFLDG01066">
    <property type="entry name" value="organic_radical-activating_enz"/>
    <property type="match status" value="1"/>
</dbReference>
<dbReference type="InterPro" id="IPR013785">
    <property type="entry name" value="Aldolase_TIM"/>
</dbReference>
<name>A0ABV1J7G3_9FIRM</name>
<dbReference type="NCBIfam" id="TIGR02491">
    <property type="entry name" value="NrdG"/>
    <property type="match status" value="1"/>
</dbReference>
<dbReference type="InterPro" id="IPR034457">
    <property type="entry name" value="Organic_radical-activating"/>
</dbReference>
<dbReference type="InterPro" id="IPR007197">
    <property type="entry name" value="rSAM"/>
</dbReference>
<keyword evidence="6" id="KW-0949">S-adenosyl-L-methionine</keyword>
<keyword evidence="7" id="KW-0479">Metal-binding</keyword>
<dbReference type="InterPro" id="IPR058240">
    <property type="entry name" value="rSAM_sf"/>
</dbReference>
<dbReference type="PANTHER" id="PTHR30352:SF2">
    <property type="entry name" value="ANAEROBIC RIBONUCLEOSIDE-TRIPHOSPHATE REDUCTASE-ACTIVATING PROTEIN"/>
    <property type="match status" value="1"/>
</dbReference>
<evidence type="ECO:0000256" key="2">
    <source>
        <dbReference type="ARBA" id="ARBA00003852"/>
    </source>
</evidence>
<accession>A0ABV1J7G3</accession>
<evidence type="ECO:0000256" key="3">
    <source>
        <dbReference type="ARBA" id="ARBA00009777"/>
    </source>
</evidence>
<evidence type="ECO:0000256" key="8">
    <source>
        <dbReference type="ARBA" id="ARBA00023002"/>
    </source>
</evidence>
<dbReference type="EC" id="1.97.1.-" evidence="12"/>
<evidence type="ECO:0000256" key="11">
    <source>
        <dbReference type="ARBA" id="ARBA00047365"/>
    </source>
</evidence>
<dbReference type="SFLD" id="SFLDS00029">
    <property type="entry name" value="Radical_SAM"/>
    <property type="match status" value="1"/>
</dbReference>
<evidence type="ECO:0000256" key="5">
    <source>
        <dbReference type="ARBA" id="ARBA00022485"/>
    </source>
</evidence>
<organism evidence="13 14">
    <name type="scientific">Aedoeadaptatus acetigenes</name>
    <dbReference type="NCBI Taxonomy" id="2981723"/>
    <lineage>
        <taxon>Bacteria</taxon>
        <taxon>Bacillati</taxon>
        <taxon>Bacillota</taxon>
        <taxon>Tissierellia</taxon>
        <taxon>Tissierellales</taxon>
        <taxon>Peptoniphilaceae</taxon>
        <taxon>Aedoeadaptatus</taxon>
    </lineage>
</organism>
<sequence length="168" mass="19000">MNYGNYAQIRPLDVANGPGIRVSVFVTGCSRKCKNCFNEPYQDPAFGEAWTDETTETLIKYLSRPEVAGLTLLGGEPMENTWLRRVLADVKKQIPTSVWIYSGYTFEEILDDPEKVKLLESCDVLVDGPFVEAKKNLKLAFRGSENQRILDIPKSLQAHTAIKKERDE</sequence>
<dbReference type="PIRSF" id="PIRSF000368">
    <property type="entry name" value="NrdG"/>
    <property type="match status" value="1"/>
</dbReference>
<dbReference type="InterPro" id="IPR001989">
    <property type="entry name" value="Radical_activat_CS"/>
</dbReference>
<proteinExistence type="inferred from homology"/>
<dbReference type="CDD" id="cd01335">
    <property type="entry name" value="Radical_SAM"/>
    <property type="match status" value="1"/>
</dbReference>
<dbReference type="PROSITE" id="PS01087">
    <property type="entry name" value="RADICAL_ACTIVATING"/>
    <property type="match status" value="1"/>
</dbReference>
<keyword evidence="14" id="KW-1185">Reference proteome</keyword>
<reference evidence="13 14" key="1">
    <citation type="submission" date="2024-04" db="EMBL/GenBank/DDBJ databases">
        <title>Human intestinal bacterial collection.</title>
        <authorList>
            <person name="Pauvert C."/>
            <person name="Hitch T.C.A."/>
            <person name="Clavel T."/>
        </authorList>
    </citation>
    <scope>NUCLEOTIDE SEQUENCE [LARGE SCALE GENOMIC DNA]</scope>
    <source>
        <strain evidence="13 14">CLA-SR-H026</strain>
    </source>
</reference>
<dbReference type="InterPro" id="IPR012837">
    <property type="entry name" value="NrdG"/>
</dbReference>
<keyword evidence="5" id="KW-0004">4Fe-4S</keyword>
<evidence type="ECO:0000256" key="7">
    <source>
        <dbReference type="ARBA" id="ARBA00022723"/>
    </source>
</evidence>
<dbReference type="SUPFAM" id="SSF102114">
    <property type="entry name" value="Radical SAM enzymes"/>
    <property type="match status" value="1"/>
</dbReference>
<evidence type="ECO:0000256" key="4">
    <source>
        <dbReference type="ARBA" id="ARBA00014281"/>
    </source>
</evidence>
<dbReference type="SFLD" id="SFLDG01063">
    <property type="entry name" value="activating_enzymes__group_1"/>
    <property type="match status" value="1"/>
</dbReference>
<comment type="catalytic activity">
    <reaction evidence="11">
        <text>glycyl-[protein] + reduced [flavodoxin] + S-adenosyl-L-methionine = glycin-2-yl radical-[protein] + semiquinone [flavodoxin] + 5'-deoxyadenosine + L-methionine + H(+)</text>
        <dbReference type="Rhea" id="RHEA:61976"/>
        <dbReference type="Rhea" id="RHEA-COMP:10622"/>
        <dbReference type="Rhea" id="RHEA-COMP:14480"/>
        <dbReference type="Rhea" id="RHEA-COMP:15993"/>
        <dbReference type="Rhea" id="RHEA-COMP:15994"/>
        <dbReference type="ChEBI" id="CHEBI:15378"/>
        <dbReference type="ChEBI" id="CHEBI:17319"/>
        <dbReference type="ChEBI" id="CHEBI:29947"/>
        <dbReference type="ChEBI" id="CHEBI:32722"/>
        <dbReference type="ChEBI" id="CHEBI:57618"/>
        <dbReference type="ChEBI" id="CHEBI:57844"/>
        <dbReference type="ChEBI" id="CHEBI:59789"/>
        <dbReference type="ChEBI" id="CHEBI:140311"/>
    </reaction>
</comment>
<comment type="similarity">
    <text evidence="3 12">Belongs to the organic radical-activating enzymes family.</text>
</comment>
<evidence type="ECO:0000256" key="10">
    <source>
        <dbReference type="ARBA" id="ARBA00023014"/>
    </source>
</evidence>
<evidence type="ECO:0000256" key="6">
    <source>
        <dbReference type="ARBA" id="ARBA00022691"/>
    </source>
</evidence>
<evidence type="ECO:0000256" key="9">
    <source>
        <dbReference type="ARBA" id="ARBA00023004"/>
    </source>
</evidence>
<evidence type="ECO:0000313" key="14">
    <source>
        <dbReference type="Proteomes" id="UP001481872"/>
    </source>
</evidence>
<dbReference type="EMBL" id="JBBNPS010000013">
    <property type="protein sequence ID" value="MEQ3353747.1"/>
    <property type="molecule type" value="Genomic_DNA"/>
</dbReference>
<evidence type="ECO:0000313" key="13">
    <source>
        <dbReference type="EMBL" id="MEQ3353747.1"/>
    </source>
</evidence>
<evidence type="ECO:0000256" key="12">
    <source>
        <dbReference type="PIRNR" id="PIRNR000368"/>
    </source>
</evidence>
<dbReference type="Gene3D" id="3.20.20.70">
    <property type="entry name" value="Aldolase class I"/>
    <property type="match status" value="1"/>
</dbReference>
<comment type="function">
    <text evidence="2 12">Activation of anaerobic ribonucleoside-triphosphate reductase under anaerobic conditions by generation of an organic free radical, using S-adenosylmethionine and reduced flavodoxin as cosubstrates to produce 5'-deoxy-adenosine.</text>
</comment>
<comment type="cofactor">
    <cofactor evidence="1">
        <name>[4Fe-4S] cluster</name>
        <dbReference type="ChEBI" id="CHEBI:49883"/>
    </cofactor>
</comment>
<dbReference type="PANTHER" id="PTHR30352">
    <property type="entry name" value="PYRUVATE FORMATE-LYASE-ACTIVATING ENZYME"/>
    <property type="match status" value="1"/>
</dbReference>
<gene>
    <name evidence="13" type="primary">nrdG</name>
    <name evidence="13" type="ORF">AAA081_05450</name>
</gene>
<keyword evidence="8 12" id="KW-0560">Oxidoreductase</keyword>
<keyword evidence="10" id="KW-0411">Iron-sulfur</keyword>
<comment type="caution">
    <text evidence="13">The sequence shown here is derived from an EMBL/GenBank/DDBJ whole genome shotgun (WGS) entry which is preliminary data.</text>
</comment>